<dbReference type="SMART" id="SM01027">
    <property type="entry name" value="Beta-Casp"/>
    <property type="match status" value="1"/>
</dbReference>
<feature type="non-terminal residue" evidence="3">
    <location>
        <position position="1"/>
    </location>
</feature>
<evidence type="ECO:0000256" key="1">
    <source>
        <dbReference type="ARBA" id="ARBA00022801"/>
    </source>
</evidence>
<dbReference type="AlphaFoldDB" id="Q1YVM9"/>
<accession>Q1YVM9</accession>
<dbReference type="GO" id="GO:0004521">
    <property type="term" value="F:RNA endonuclease activity"/>
    <property type="evidence" value="ECO:0007669"/>
    <property type="project" value="TreeGrafter"/>
</dbReference>
<dbReference type="Pfam" id="PF07521">
    <property type="entry name" value="RMMBL"/>
    <property type="match status" value="1"/>
</dbReference>
<organism evidence="3 4">
    <name type="scientific">Photobacterium profundum 3TCK</name>
    <dbReference type="NCBI Taxonomy" id="314280"/>
    <lineage>
        <taxon>Bacteria</taxon>
        <taxon>Pseudomonadati</taxon>
        <taxon>Pseudomonadota</taxon>
        <taxon>Gammaproteobacteria</taxon>
        <taxon>Vibrionales</taxon>
        <taxon>Vibrionaceae</taxon>
        <taxon>Photobacterium</taxon>
    </lineage>
</organism>
<protein>
    <submittedName>
        <fullName evidence="3">Putative nuclease</fullName>
    </submittedName>
</protein>
<dbReference type="PANTHER" id="PTHR11203">
    <property type="entry name" value="CLEAVAGE AND POLYADENYLATION SPECIFICITY FACTOR FAMILY MEMBER"/>
    <property type="match status" value="1"/>
</dbReference>
<dbReference type="InterPro" id="IPR022712">
    <property type="entry name" value="Beta_Casp"/>
</dbReference>
<evidence type="ECO:0000313" key="3">
    <source>
        <dbReference type="EMBL" id="EAS40339.1"/>
    </source>
</evidence>
<evidence type="ECO:0000259" key="2">
    <source>
        <dbReference type="SMART" id="SM01027"/>
    </source>
</evidence>
<sequence length="221" mass="25320">NVLIPSFAIERTQEILLLIKQMYYDKELPVCKVFLDSPMAIRATQIYNNYHAELNASADKLLLRDGTVFDFPYLQYSLKAKDSTLINNEESGCIIIAGSGMCTGGRILHHFKHRLWDDRNSVIFVGYQVKGTLGRQMIDGAESIQLYHEKINVNAQIHMLSGFSAHADQSDLLAWMSEFEQLEKIYLIHGEPDKQAVFKEVIKEQLHKSVHIVKYGEKIYV</sequence>
<evidence type="ECO:0000313" key="4">
    <source>
        <dbReference type="Proteomes" id="UP000003789"/>
    </source>
</evidence>
<feature type="domain" description="Beta-Casp" evidence="2">
    <location>
        <begin position="12"/>
        <end position="137"/>
    </location>
</feature>
<dbReference type="InterPro" id="IPR050698">
    <property type="entry name" value="MBL"/>
</dbReference>
<dbReference type="SUPFAM" id="SSF56281">
    <property type="entry name" value="Metallo-hydrolase/oxidoreductase"/>
    <property type="match status" value="1"/>
</dbReference>
<dbReference type="Gene3D" id="3.60.15.10">
    <property type="entry name" value="Ribonuclease Z/Hydroxyacylglutathione hydrolase-like"/>
    <property type="match status" value="1"/>
</dbReference>
<dbReference type="PANTHER" id="PTHR11203:SF37">
    <property type="entry name" value="INTEGRATOR COMPLEX SUBUNIT 11"/>
    <property type="match status" value="1"/>
</dbReference>
<dbReference type="RefSeq" id="WP_006230250.1">
    <property type="nucleotide sequence ID" value="NZ_CH724134.1"/>
</dbReference>
<dbReference type="GO" id="GO:0016787">
    <property type="term" value="F:hydrolase activity"/>
    <property type="evidence" value="ECO:0007669"/>
    <property type="project" value="UniProtKB-KW"/>
</dbReference>
<name>Q1YVM9_9GAMM</name>
<gene>
    <name evidence="3" type="ORF">P3TCK_11139</name>
</gene>
<dbReference type="Proteomes" id="UP000003789">
    <property type="component" value="Unassembled WGS sequence"/>
</dbReference>
<dbReference type="InterPro" id="IPR011108">
    <property type="entry name" value="RMMBL"/>
</dbReference>
<dbReference type="InterPro" id="IPR036866">
    <property type="entry name" value="RibonucZ/Hydroxyglut_hydro"/>
</dbReference>
<reference evidence="3 4" key="1">
    <citation type="submission" date="2006-03" db="EMBL/GenBank/DDBJ databases">
        <authorList>
            <person name="Bartlett D.H."/>
            <person name="Valle G."/>
            <person name="Lauro F.M."/>
            <person name="Vezzi A."/>
            <person name="Simonato F."/>
            <person name="Eloe E."/>
            <person name="Vitulo N."/>
            <person name="Stratton T.K."/>
            <person name="D'angelo M."/>
            <person name="Ferriera S."/>
            <person name="Johnson J."/>
            <person name="Kravitz S."/>
            <person name="Beeson K."/>
            <person name="Sutton G."/>
            <person name="Rogers Y."/>
            <person name="Friedman R."/>
            <person name="Frazier M."/>
            <person name="Venter J.C."/>
        </authorList>
    </citation>
    <scope>NUCLEOTIDE SEQUENCE [LARGE SCALE GENOMIC DNA]</scope>
    <source>
        <strain evidence="3 4">3TCK</strain>
    </source>
</reference>
<dbReference type="EMBL" id="AAPH01000070">
    <property type="protein sequence ID" value="EAS40339.1"/>
    <property type="molecule type" value="Genomic_DNA"/>
</dbReference>
<proteinExistence type="predicted"/>
<dbReference type="HOGENOM" id="CLU_1247705_0_0_6"/>
<dbReference type="Pfam" id="PF10996">
    <property type="entry name" value="Beta-Casp"/>
    <property type="match status" value="1"/>
</dbReference>
<keyword evidence="1" id="KW-0378">Hydrolase</keyword>
<dbReference type="Gene3D" id="3.40.50.10890">
    <property type="match status" value="1"/>
</dbReference>
<comment type="caution">
    <text evidence="3">The sequence shown here is derived from an EMBL/GenBank/DDBJ whole genome shotgun (WGS) entry which is preliminary data.</text>
</comment>